<evidence type="ECO:0000259" key="9">
    <source>
        <dbReference type="PROSITE" id="PS50808"/>
    </source>
</evidence>
<dbReference type="Pfam" id="PF14372">
    <property type="entry name" value="hAT-like_RNase-H"/>
    <property type="match status" value="1"/>
</dbReference>
<evidence type="ECO:0000256" key="3">
    <source>
        <dbReference type="ARBA" id="ARBA00022833"/>
    </source>
</evidence>
<sequence length="550" mass="63104">MEDVIVDNHVEVDNEESESDDSIEEVEAPNESQGVESTSSKKRKTRTSTSDVWKSFTKLPRKTPNETLYCVCNKCGQKYKARSESGTGNLRRHRRRCEDNNSRDIGQYMISDSQGVMDLRNPKFSQERLRELLIEAIIRHDLPFSFVEYQGIRNICKYLEPNSSHIYRNTAKADIKKLHASHCVRLRGELLKCPSRICLTSDAWTSIVTDGYLSLTAHYVDSKWVLQKRILNFSEFPPPHTGVAIAEKLSSLIKSWGIERKLFSITLDNASSNDVCVGLLKNQFRLMNSLVYDDGLKQIDVAVEKVRECVKYVKGSSARKTRFSQCCSQNLLDTRKALMQDVPTRWNSTYMMLSCALYYRLAFSHLSLSDSNFQDCPSSDEWERVEKMCSFLKVFYDATLQFSGSLYPTSNLYFPQIFGIHLKLVEEKKSPDEYMKKIVTQMWNKFNKYWADFNPWCLILDISCRLLTFAIKKLYGEGSSQFKAIESALYELYDEYVQASKNATTSDSTSHQGSNDNIRQSNVGGESSQNNILEEFDEYDNDDPGSNTTS</sequence>
<feature type="region of interest" description="Disordered" evidence="8">
    <location>
        <begin position="1"/>
        <end position="52"/>
    </location>
</feature>
<evidence type="ECO:0000313" key="11">
    <source>
        <dbReference type="Proteomes" id="UP000235145"/>
    </source>
</evidence>
<dbReference type="InterPro" id="IPR025525">
    <property type="entry name" value="hAT-like_transposase_RNase-H"/>
</dbReference>
<feature type="compositionally biased region" description="Acidic residues" evidence="8">
    <location>
        <begin position="534"/>
        <end position="543"/>
    </location>
</feature>
<feature type="domain" description="BED-type" evidence="9">
    <location>
        <begin position="47"/>
        <end position="105"/>
    </location>
</feature>
<evidence type="ECO:0000256" key="2">
    <source>
        <dbReference type="ARBA" id="ARBA00022771"/>
    </source>
</evidence>
<evidence type="ECO:0000256" key="5">
    <source>
        <dbReference type="ARBA" id="ARBA00023125"/>
    </source>
</evidence>
<dbReference type="Proteomes" id="UP000235145">
    <property type="component" value="Unassembled WGS sequence"/>
</dbReference>
<keyword evidence="2 7" id="KW-0863">Zinc-finger</keyword>
<dbReference type="InterPro" id="IPR052035">
    <property type="entry name" value="ZnF_BED_domain_contain"/>
</dbReference>
<feature type="compositionally biased region" description="Polar residues" evidence="8">
    <location>
        <begin position="503"/>
        <end position="532"/>
    </location>
</feature>
<keyword evidence="3" id="KW-0862">Zinc</keyword>
<dbReference type="EMBL" id="NBSK02000003">
    <property type="protein sequence ID" value="KAJ0219000.1"/>
    <property type="molecule type" value="Genomic_DNA"/>
</dbReference>
<dbReference type="InterPro" id="IPR012337">
    <property type="entry name" value="RNaseH-like_sf"/>
</dbReference>
<protein>
    <recommendedName>
        <fullName evidence="9">BED-type domain-containing protein</fullName>
    </recommendedName>
</protein>
<dbReference type="PANTHER" id="PTHR46481">
    <property type="entry name" value="ZINC FINGER BED DOMAIN-CONTAINING PROTEIN 4"/>
    <property type="match status" value="1"/>
</dbReference>
<keyword evidence="6" id="KW-0804">Transcription</keyword>
<dbReference type="GO" id="GO:0003677">
    <property type="term" value="F:DNA binding"/>
    <property type="evidence" value="ECO:0007669"/>
    <property type="project" value="UniProtKB-KW"/>
</dbReference>
<gene>
    <name evidence="10" type="ORF">LSAT_V11C300104890</name>
</gene>
<dbReference type="InterPro" id="IPR036236">
    <property type="entry name" value="Znf_C2H2_sf"/>
</dbReference>
<keyword evidence="4" id="KW-0805">Transcription regulation</keyword>
<dbReference type="PANTHER" id="PTHR46481:SF6">
    <property type="entry name" value="ZINC FINGER BED DOMAIN-CONTAINING PROTEIN RICESLEEPER 2-LIKE"/>
    <property type="match status" value="1"/>
</dbReference>
<keyword evidence="1" id="KW-0479">Metal-binding</keyword>
<proteinExistence type="predicted"/>
<dbReference type="SMART" id="SM00614">
    <property type="entry name" value="ZnF_BED"/>
    <property type="match status" value="1"/>
</dbReference>
<accession>A0A9R1WAK9</accession>
<organism evidence="10 11">
    <name type="scientific">Lactuca sativa</name>
    <name type="common">Garden lettuce</name>
    <dbReference type="NCBI Taxonomy" id="4236"/>
    <lineage>
        <taxon>Eukaryota</taxon>
        <taxon>Viridiplantae</taxon>
        <taxon>Streptophyta</taxon>
        <taxon>Embryophyta</taxon>
        <taxon>Tracheophyta</taxon>
        <taxon>Spermatophyta</taxon>
        <taxon>Magnoliopsida</taxon>
        <taxon>eudicotyledons</taxon>
        <taxon>Gunneridae</taxon>
        <taxon>Pentapetalae</taxon>
        <taxon>asterids</taxon>
        <taxon>campanulids</taxon>
        <taxon>Asterales</taxon>
        <taxon>Asteraceae</taxon>
        <taxon>Cichorioideae</taxon>
        <taxon>Cichorieae</taxon>
        <taxon>Lactucinae</taxon>
        <taxon>Lactuca</taxon>
    </lineage>
</organism>
<comment type="caution">
    <text evidence="10">The sequence shown here is derived from an EMBL/GenBank/DDBJ whole genome shotgun (WGS) entry which is preliminary data.</text>
</comment>
<dbReference type="AlphaFoldDB" id="A0A9R1WAK9"/>
<name>A0A9R1WAK9_LACSA</name>
<keyword evidence="5" id="KW-0238">DNA-binding</keyword>
<evidence type="ECO:0000256" key="7">
    <source>
        <dbReference type="PROSITE-ProRule" id="PRU00027"/>
    </source>
</evidence>
<dbReference type="GO" id="GO:0008270">
    <property type="term" value="F:zinc ion binding"/>
    <property type="evidence" value="ECO:0007669"/>
    <property type="project" value="UniProtKB-KW"/>
</dbReference>
<feature type="compositionally biased region" description="Acidic residues" evidence="8">
    <location>
        <begin position="13"/>
        <end position="28"/>
    </location>
</feature>
<feature type="region of interest" description="Disordered" evidence="8">
    <location>
        <begin position="503"/>
        <end position="550"/>
    </location>
</feature>
<evidence type="ECO:0000256" key="6">
    <source>
        <dbReference type="ARBA" id="ARBA00023163"/>
    </source>
</evidence>
<dbReference type="PROSITE" id="PS50808">
    <property type="entry name" value="ZF_BED"/>
    <property type="match status" value="1"/>
</dbReference>
<dbReference type="SUPFAM" id="SSF53098">
    <property type="entry name" value="Ribonuclease H-like"/>
    <property type="match status" value="1"/>
</dbReference>
<dbReference type="SUPFAM" id="SSF57667">
    <property type="entry name" value="beta-beta-alpha zinc fingers"/>
    <property type="match status" value="1"/>
</dbReference>
<dbReference type="InterPro" id="IPR003656">
    <property type="entry name" value="Znf_BED"/>
</dbReference>
<reference evidence="10 11" key="1">
    <citation type="journal article" date="2017" name="Nat. Commun.">
        <title>Genome assembly with in vitro proximity ligation data and whole-genome triplication in lettuce.</title>
        <authorList>
            <person name="Reyes-Chin-Wo S."/>
            <person name="Wang Z."/>
            <person name="Yang X."/>
            <person name="Kozik A."/>
            <person name="Arikit S."/>
            <person name="Song C."/>
            <person name="Xia L."/>
            <person name="Froenicke L."/>
            <person name="Lavelle D.O."/>
            <person name="Truco M.J."/>
            <person name="Xia R."/>
            <person name="Zhu S."/>
            <person name="Xu C."/>
            <person name="Xu H."/>
            <person name="Xu X."/>
            <person name="Cox K."/>
            <person name="Korf I."/>
            <person name="Meyers B.C."/>
            <person name="Michelmore R.W."/>
        </authorList>
    </citation>
    <scope>NUCLEOTIDE SEQUENCE [LARGE SCALE GENOMIC DNA]</scope>
    <source>
        <strain evidence="11">cv. Salinas</strain>
        <tissue evidence="10">Seedlings</tissue>
    </source>
</reference>
<keyword evidence="11" id="KW-1185">Reference proteome</keyword>
<dbReference type="Pfam" id="PF02892">
    <property type="entry name" value="zf-BED"/>
    <property type="match status" value="1"/>
</dbReference>
<feature type="compositionally biased region" description="Basic and acidic residues" evidence="8">
    <location>
        <begin position="1"/>
        <end position="12"/>
    </location>
</feature>
<evidence type="ECO:0000313" key="10">
    <source>
        <dbReference type="EMBL" id="KAJ0219000.1"/>
    </source>
</evidence>
<evidence type="ECO:0000256" key="4">
    <source>
        <dbReference type="ARBA" id="ARBA00023015"/>
    </source>
</evidence>
<evidence type="ECO:0000256" key="1">
    <source>
        <dbReference type="ARBA" id="ARBA00022723"/>
    </source>
</evidence>
<evidence type="ECO:0000256" key="8">
    <source>
        <dbReference type="SAM" id="MobiDB-lite"/>
    </source>
</evidence>